<evidence type="ECO:0000256" key="1">
    <source>
        <dbReference type="PROSITE-ProRule" id="PRU00409"/>
    </source>
</evidence>
<keyword evidence="6" id="KW-1185">Reference proteome</keyword>
<feature type="domain" description="N-acetyltransferase" evidence="4">
    <location>
        <begin position="115"/>
        <end position="269"/>
    </location>
</feature>
<dbReference type="NCBIfam" id="TIGR03103">
    <property type="entry name" value="trio_acet_GNAT"/>
    <property type="match status" value="1"/>
</dbReference>
<protein>
    <submittedName>
        <fullName evidence="5">N-acetylglutaminylglutamine synthetase</fullName>
    </submittedName>
</protein>
<evidence type="ECO:0000256" key="2">
    <source>
        <dbReference type="SAM" id="MobiDB-lite"/>
    </source>
</evidence>
<dbReference type="InterPro" id="IPR013651">
    <property type="entry name" value="ATP-grasp_RimK-type"/>
</dbReference>
<dbReference type="Gene3D" id="3.30.470.20">
    <property type="entry name" value="ATP-grasp fold, B domain"/>
    <property type="match status" value="2"/>
</dbReference>
<dbReference type="InterPro" id="IPR016181">
    <property type="entry name" value="Acyl_CoA_acyltransferase"/>
</dbReference>
<reference evidence="5" key="1">
    <citation type="journal article" date="2022" name="Environ. Microbiol.">
        <title>Geoalkalibacter halelectricus SAP #1 sp. nov. possessing extracellular electron transfer and mineral#reducing capabilities from a haloalkaline environment.</title>
        <authorList>
            <person name="Yadav S."/>
            <person name="Singh R."/>
            <person name="Sundharam S.S."/>
            <person name="Chaudhary S."/>
            <person name="Krishnamurthi S."/>
            <person name="Patil S.A."/>
        </authorList>
    </citation>
    <scope>NUCLEOTIDE SEQUENCE</scope>
    <source>
        <strain evidence="5">SAP-1</strain>
    </source>
</reference>
<dbReference type="RefSeq" id="WP_260748169.1">
    <property type="nucleotide sequence ID" value="NZ_CP092109.1"/>
</dbReference>
<sequence>MADKKNRRHRFERLHSPTLRSWTEPSGPQARKLPQAAEIDCGWGRLIFAHTFSDPQGLADALCHEERGRRDVALYVPDPHVVLSKRPQELFLDPSDTYRLWLSDYRPAAMPPRGFVVRRLQSEAEAAEINRIYAARQMVPVDPDFVWRHRGSRVLTYLVAVDEVSGEIIGTATGVDHRNAFADPENGSSLWCLAVAPQSPHPGVGQALTEYLAGHFLARGRAFMDLSVLHENRQAIALYAKMGFQRIPAFCIKHKNPINEPLFMGPSVSETLNPYAAIIVDEARRRGIVVEILDAANGFFALSHGGRTVHCRESLSQLTDAVAMSRCDDKEVTWRILQYAGLRLPRQRQAGDAADNAAFLAECGALVVKPARGEQGKGVCVNLRTLDEVTEAVEKARQICAKVLLEEYVPGQDLRVIVIDFAVVAAAVRRPPCVVGNGRHTVRELIEKQSRRRAAATGGESTIPLDAETERCVMASGHRMDEVLPAQKLLTVRDTANLHTGATIHDLTDQVHPELKQAAVAAARALDIPVVGLDFIVPKGVDSPEYVIIEANERPGLANHEPAPTAQRFIDLLFPQTVR</sequence>
<dbReference type="InterPro" id="IPR017534">
    <property type="entry name" value="GNAT-acetyltransferase"/>
</dbReference>
<dbReference type="EMBL" id="CP092109">
    <property type="protein sequence ID" value="UWZ79818.1"/>
    <property type="molecule type" value="Genomic_DNA"/>
</dbReference>
<dbReference type="PANTHER" id="PTHR21621">
    <property type="entry name" value="RIBOSOMAL PROTEIN S6 MODIFICATION PROTEIN"/>
    <property type="match status" value="1"/>
</dbReference>
<dbReference type="PROSITE" id="PS50975">
    <property type="entry name" value="ATP_GRASP"/>
    <property type="match status" value="1"/>
</dbReference>
<feature type="compositionally biased region" description="Basic residues" evidence="2">
    <location>
        <begin position="1"/>
        <end position="12"/>
    </location>
</feature>
<accession>A0ABY5ZL71</accession>
<dbReference type="Pfam" id="PF08443">
    <property type="entry name" value="RimK"/>
    <property type="match status" value="1"/>
</dbReference>
<organism evidence="5 6">
    <name type="scientific">Geoalkalibacter halelectricus</name>
    <dbReference type="NCBI Taxonomy" id="2847045"/>
    <lineage>
        <taxon>Bacteria</taxon>
        <taxon>Pseudomonadati</taxon>
        <taxon>Thermodesulfobacteriota</taxon>
        <taxon>Desulfuromonadia</taxon>
        <taxon>Desulfuromonadales</taxon>
        <taxon>Geoalkalibacteraceae</taxon>
        <taxon>Geoalkalibacter</taxon>
    </lineage>
</organism>
<feature type="domain" description="ATP-grasp" evidence="3">
    <location>
        <begin position="334"/>
        <end position="578"/>
    </location>
</feature>
<evidence type="ECO:0000313" key="6">
    <source>
        <dbReference type="Proteomes" id="UP001060414"/>
    </source>
</evidence>
<dbReference type="InterPro" id="IPR011761">
    <property type="entry name" value="ATP-grasp"/>
</dbReference>
<evidence type="ECO:0000259" key="3">
    <source>
        <dbReference type="PROSITE" id="PS50975"/>
    </source>
</evidence>
<dbReference type="Proteomes" id="UP001060414">
    <property type="component" value="Chromosome"/>
</dbReference>
<proteinExistence type="predicted"/>
<gene>
    <name evidence="5" type="primary">ngg</name>
    <name evidence="5" type="ORF">L9S41_00115</name>
</gene>
<dbReference type="SUPFAM" id="SSF56059">
    <property type="entry name" value="Glutathione synthetase ATP-binding domain-like"/>
    <property type="match status" value="1"/>
</dbReference>
<dbReference type="SUPFAM" id="SSF55729">
    <property type="entry name" value="Acyl-CoA N-acyltransferases (Nat)"/>
    <property type="match status" value="1"/>
</dbReference>
<dbReference type="Gene3D" id="3.40.630.30">
    <property type="match status" value="1"/>
</dbReference>
<dbReference type="PANTHER" id="PTHR21621:SF0">
    <property type="entry name" value="BETA-CITRYLGLUTAMATE SYNTHASE B-RELATED"/>
    <property type="match status" value="1"/>
</dbReference>
<dbReference type="Pfam" id="PF00583">
    <property type="entry name" value="Acetyltransf_1"/>
    <property type="match status" value="1"/>
</dbReference>
<evidence type="ECO:0000259" key="4">
    <source>
        <dbReference type="PROSITE" id="PS51186"/>
    </source>
</evidence>
<evidence type="ECO:0000313" key="5">
    <source>
        <dbReference type="EMBL" id="UWZ79818.1"/>
    </source>
</evidence>
<dbReference type="PROSITE" id="PS51186">
    <property type="entry name" value="GNAT"/>
    <property type="match status" value="1"/>
</dbReference>
<name>A0ABY5ZL71_9BACT</name>
<keyword evidence="1" id="KW-0067">ATP-binding</keyword>
<keyword evidence="1" id="KW-0547">Nucleotide-binding</keyword>
<dbReference type="InterPro" id="IPR000182">
    <property type="entry name" value="GNAT_dom"/>
</dbReference>
<feature type="region of interest" description="Disordered" evidence="2">
    <location>
        <begin position="1"/>
        <end position="31"/>
    </location>
</feature>